<dbReference type="InterPro" id="IPR036389">
    <property type="entry name" value="RNase_III_sf"/>
</dbReference>
<dbReference type="GO" id="GO:0005737">
    <property type="term" value="C:cytoplasm"/>
    <property type="evidence" value="ECO:0007669"/>
    <property type="project" value="UniProtKB-SubCell"/>
</dbReference>
<dbReference type="Pfam" id="PF14622">
    <property type="entry name" value="Ribonucleas_3_3"/>
    <property type="match status" value="1"/>
</dbReference>
<dbReference type="InterPro" id="IPR014720">
    <property type="entry name" value="dsRBD_dom"/>
</dbReference>
<dbReference type="PANTHER" id="PTHR11207">
    <property type="entry name" value="RIBONUCLEASE III"/>
    <property type="match status" value="1"/>
</dbReference>
<feature type="binding site" evidence="8">
    <location>
        <position position="141"/>
    </location>
    <ligand>
        <name>Mg(2+)</name>
        <dbReference type="ChEBI" id="CHEBI:18420"/>
    </ligand>
</feature>
<dbReference type="CDD" id="cd10845">
    <property type="entry name" value="DSRM_RNAse_III_family"/>
    <property type="match status" value="1"/>
</dbReference>
<dbReference type="HAMAP" id="MF_00104">
    <property type="entry name" value="RNase_III"/>
    <property type="match status" value="1"/>
</dbReference>
<comment type="similarity">
    <text evidence="2">Belongs to the ribonuclease III family.</text>
</comment>
<evidence type="ECO:0000259" key="10">
    <source>
        <dbReference type="PROSITE" id="PS50142"/>
    </source>
</evidence>
<proteinExistence type="inferred from homology"/>
<dbReference type="EC" id="3.1.26.3" evidence="8"/>
<dbReference type="GO" id="GO:0046872">
    <property type="term" value="F:metal ion binding"/>
    <property type="evidence" value="ECO:0007669"/>
    <property type="project" value="UniProtKB-KW"/>
</dbReference>
<dbReference type="Gene3D" id="3.30.160.20">
    <property type="match status" value="1"/>
</dbReference>
<name>A0A2W5QTB3_9SPHN</name>
<dbReference type="GO" id="GO:0008033">
    <property type="term" value="P:tRNA processing"/>
    <property type="evidence" value="ECO:0007669"/>
    <property type="project" value="UniProtKB-KW"/>
</dbReference>
<dbReference type="CDD" id="cd00593">
    <property type="entry name" value="RIBOc"/>
    <property type="match status" value="1"/>
</dbReference>
<feature type="binding site" evidence="8">
    <location>
        <position position="144"/>
    </location>
    <ligand>
        <name>Mg(2+)</name>
        <dbReference type="ChEBI" id="CHEBI:18420"/>
    </ligand>
</feature>
<dbReference type="NCBIfam" id="TIGR02191">
    <property type="entry name" value="RNaseIII"/>
    <property type="match status" value="1"/>
</dbReference>
<dbReference type="GO" id="GO:0010468">
    <property type="term" value="P:regulation of gene expression"/>
    <property type="evidence" value="ECO:0007669"/>
    <property type="project" value="TreeGrafter"/>
</dbReference>
<keyword evidence="8" id="KW-0698">rRNA processing</keyword>
<dbReference type="SMART" id="SM00535">
    <property type="entry name" value="RIBOc"/>
    <property type="match status" value="1"/>
</dbReference>
<dbReference type="GO" id="GO:0003725">
    <property type="term" value="F:double-stranded RNA binding"/>
    <property type="evidence" value="ECO:0007669"/>
    <property type="project" value="TreeGrafter"/>
</dbReference>
<keyword evidence="8" id="KW-0479">Metal-binding</keyword>
<dbReference type="AlphaFoldDB" id="A0A2W5QTB3"/>
<dbReference type="GO" id="GO:0019843">
    <property type="term" value="F:rRNA binding"/>
    <property type="evidence" value="ECO:0007669"/>
    <property type="project" value="UniProtKB-KW"/>
</dbReference>
<evidence type="ECO:0000256" key="7">
    <source>
        <dbReference type="ARBA" id="ARBA00022884"/>
    </source>
</evidence>
<keyword evidence="3 8" id="KW-0507">mRNA processing</keyword>
<comment type="subcellular location">
    <subcellularLocation>
        <location evidence="8">Cytoplasm</location>
    </subcellularLocation>
</comment>
<dbReference type="SUPFAM" id="SSF54768">
    <property type="entry name" value="dsRNA-binding domain-like"/>
    <property type="match status" value="1"/>
</dbReference>
<dbReference type="SUPFAM" id="SSF69065">
    <property type="entry name" value="RNase III domain-like"/>
    <property type="match status" value="1"/>
</dbReference>
<dbReference type="Proteomes" id="UP000249229">
    <property type="component" value="Unassembled WGS sequence"/>
</dbReference>
<dbReference type="InterPro" id="IPR000999">
    <property type="entry name" value="RNase_III_dom"/>
</dbReference>
<evidence type="ECO:0000313" key="12">
    <source>
        <dbReference type="Proteomes" id="UP000249229"/>
    </source>
</evidence>
<keyword evidence="5 8" id="KW-0255">Endonuclease</keyword>
<evidence type="ECO:0000256" key="4">
    <source>
        <dbReference type="ARBA" id="ARBA00022722"/>
    </source>
</evidence>
<comment type="catalytic activity">
    <reaction evidence="1 8">
        <text>Endonucleolytic cleavage to 5'-phosphomonoester.</text>
        <dbReference type="EC" id="3.1.26.3"/>
    </reaction>
</comment>
<dbReference type="GO" id="GO:0004525">
    <property type="term" value="F:ribonuclease III activity"/>
    <property type="evidence" value="ECO:0007669"/>
    <property type="project" value="UniProtKB-UniRule"/>
</dbReference>
<dbReference type="GO" id="GO:0006364">
    <property type="term" value="P:rRNA processing"/>
    <property type="evidence" value="ECO:0007669"/>
    <property type="project" value="UniProtKB-UniRule"/>
</dbReference>
<comment type="caution">
    <text evidence="11">The sequence shown here is derived from an EMBL/GenBank/DDBJ whole genome shotgun (WGS) entry which is preliminary data.</text>
</comment>
<keyword evidence="7 8" id="KW-0694">RNA-binding</keyword>
<dbReference type="InterPro" id="IPR011907">
    <property type="entry name" value="RNase_III"/>
</dbReference>
<evidence type="ECO:0000256" key="5">
    <source>
        <dbReference type="ARBA" id="ARBA00022759"/>
    </source>
</evidence>
<dbReference type="Pfam" id="PF00035">
    <property type="entry name" value="dsrm"/>
    <property type="match status" value="1"/>
</dbReference>
<dbReference type="PROSITE" id="PS00517">
    <property type="entry name" value="RNASE_3_1"/>
    <property type="match status" value="1"/>
</dbReference>
<feature type="domain" description="RNase III" evidence="10">
    <location>
        <begin position="29"/>
        <end position="155"/>
    </location>
</feature>
<feature type="domain" description="DRBM" evidence="9">
    <location>
        <begin position="180"/>
        <end position="248"/>
    </location>
</feature>
<feature type="binding site" evidence="8">
    <location>
        <position position="68"/>
    </location>
    <ligand>
        <name>Mg(2+)</name>
        <dbReference type="ChEBI" id="CHEBI:18420"/>
    </ligand>
</feature>
<keyword evidence="8" id="KW-0460">Magnesium</keyword>
<evidence type="ECO:0000256" key="3">
    <source>
        <dbReference type="ARBA" id="ARBA00022664"/>
    </source>
</evidence>
<dbReference type="PROSITE" id="PS50142">
    <property type="entry name" value="RNASE_3_2"/>
    <property type="match status" value="1"/>
</dbReference>
<dbReference type="PANTHER" id="PTHR11207:SF0">
    <property type="entry name" value="RIBONUCLEASE 3"/>
    <property type="match status" value="1"/>
</dbReference>
<evidence type="ECO:0000256" key="8">
    <source>
        <dbReference type="HAMAP-Rule" id="MF_00104"/>
    </source>
</evidence>
<feature type="active site" evidence="8">
    <location>
        <position position="72"/>
    </location>
</feature>
<protein>
    <recommendedName>
        <fullName evidence="8">Ribonuclease 3</fullName>
        <ecNumber evidence="8">3.1.26.3</ecNumber>
    </recommendedName>
    <alternativeName>
        <fullName evidence="8">Ribonuclease III</fullName>
        <shortName evidence="8">RNase III</shortName>
    </alternativeName>
</protein>
<keyword evidence="4 8" id="KW-0540">Nuclease</keyword>
<dbReference type="GO" id="GO:0006397">
    <property type="term" value="P:mRNA processing"/>
    <property type="evidence" value="ECO:0007669"/>
    <property type="project" value="UniProtKB-UniRule"/>
</dbReference>
<keyword evidence="8" id="KW-0963">Cytoplasm</keyword>
<dbReference type="Gene3D" id="1.10.1520.10">
    <property type="entry name" value="Ribonuclease III domain"/>
    <property type="match status" value="1"/>
</dbReference>
<evidence type="ECO:0000259" key="9">
    <source>
        <dbReference type="PROSITE" id="PS50137"/>
    </source>
</evidence>
<gene>
    <name evidence="8 11" type="primary">rnc</name>
    <name evidence="11" type="ORF">DI544_06890</name>
</gene>
<reference evidence="11 12" key="1">
    <citation type="submission" date="2017-08" db="EMBL/GenBank/DDBJ databases">
        <title>Infants hospitalized years apart are colonized by the same room-sourced microbial strains.</title>
        <authorList>
            <person name="Brooks B."/>
            <person name="Olm M.R."/>
            <person name="Firek B.A."/>
            <person name="Baker R."/>
            <person name="Thomas B.C."/>
            <person name="Morowitz M.J."/>
            <person name="Banfield J.F."/>
        </authorList>
    </citation>
    <scope>NUCLEOTIDE SEQUENCE [LARGE SCALE GENOMIC DNA]</scope>
    <source>
        <strain evidence="11">S2_005_001_R1_22</strain>
    </source>
</reference>
<comment type="subunit">
    <text evidence="8">Homodimer.</text>
</comment>
<evidence type="ECO:0000313" key="11">
    <source>
        <dbReference type="EMBL" id="PZQ61277.1"/>
    </source>
</evidence>
<keyword evidence="6 8" id="KW-0378">Hydrolase</keyword>
<feature type="active site" evidence="8">
    <location>
        <position position="144"/>
    </location>
</feature>
<sequence length="258" mass="27368">MDVAVGGAAQPGGAGLLSDPASAAAGDVSHWIAQVLGVRPADPAPFVRALTHSSHADGQAGDSYERLEFLGDRVLGLVMAEWLWEVFPDEPEGQLSRRFNALVTGAVCAEVAREIGATAHVRLGKQARDDGAQHGDNLLGDVMEALLGALYRTAGLEAARAVVRRLWADRIHAGDSAPQHPKSALQEWAAANRRGTPAYAVVDRSGPGHAPRFTVRVAVGKDEVSAEGTSKQEAETSAARALLEVLSAQERPKRKRRR</sequence>
<dbReference type="SMART" id="SM00358">
    <property type="entry name" value="DSRM"/>
    <property type="match status" value="1"/>
</dbReference>
<dbReference type="EMBL" id="QFQI01000003">
    <property type="protein sequence ID" value="PZQ61277.1"/>
    <property type="molecule type" value="Genomic_DNA"/>
</dbReference>
<comment type="cofactor">
    <cofactor evidence="8">
        <name>Mg(2+)</name>
        <dbReference type="ChEBI" id="CHEBI:18420"/>
    </cofactor>
</comment>
<keyword evidence="8" id="KW-0819">tRNA processing</keyword>
<evidence type="ECO:0000256" key="1">
    <source>
        <dbReference type="ARBA" id="ARBA00000109"/>
    </source>
</evidence>
<accession>A0A2W5QTB3</accession>
<keyword evidence="8" id="KW-0699">rRNA-binding</keyword>
<evidence type="ECO:0000256" key="2">
    <source>
        <dbReference type="ARBA" id="ARBA00010183"/>
    </source>
</evidence>
<comment type="function">
    <text evidence="8">Digests double-stranded RNA. Involved in the processing of primary rRNA transcript to yield the immediate precursors to the large and small rRNAs (23S and 16S). Processes some mRNAs, and tRNAs when they are encoded in the rRNA operon. Processes pre-crRNA and tracrRNA of type II CRISPR loci if present in the organism.</text>
</comment>
<organism evidence="11 12">
    <name type="scientific">Sphingomonas taxi</name>
    <dbReference type="NCBI Taxonomy" id="1549858"/>
    <lineage>
        <taxon>Bacteria</taxon>
        <taxon>Pseudomonadati</taxon>
        <taxon>Pseudomonadota</taxon>
        <taxon>Alphaproteobacteria</taxon>
        <taxon>Sphingomonadales</taxon>
        <taxon>Sphingomonadaceae</taxon>
        <taxon>Sphingomonas</taxon>
    </lineage>
</organism>
<evidence type="ECO:0000256" key="6">
    <source>
        <dbReference type="ARBA" id="ARBA00022801"/>
    </source>
</evidence>
<dbReference type="PROSITE" id="PS50137">
    <property type="entry name" value="DS_RBD"/>
    <property type="match status" value="1"/>
</dbReference>